<comment type="caution">
    <text evidence="3">The sequence shown here is derived from an EMBL/GenBank/DDBJ whole genome shotgun (WGS) entry which is preliminary data.</text>
</comment>
<evidence type="ECO:0000259" key="2">
    <source>
        <dbReference type="PROSITE" id="PS50110"/>
    </source>
</evidence>
<dbReference type="InterPro" id="IPR036890">
    <property type="entry name" value="HATPase_C_sf"/>
</dbReference>
<dbReference type="SMART" id="SM00448">
    <property type="entry name" value="REC"/>
    <property type="match status" value="1"/>
</dbReference>
<dbReference type="InterPro" id="IPR004358">
    <property type="entry name" value="Sig_transdc_His_kin-like_C"/>
</dbReference>
<name>A0A0F9P742_9ZZZZ</name>
<dbReference type="InterPro" id="IPR003594">
    <property type="entry name" value="HATPase_dom"/>
</dbReference>
<dbReference type="CDD" id="cd00156">
    <property type="entry name" value="REC"/>
    <property type="match status" value="1"/>
</dbReference>
<dbReference type="PANTHER" id="PTHR43065:SF42">
    <property type="entry name" value="TWO-COMPONENT SENSOR PPRA"/>
    <property type="match status" value="1"/>
</dbReference>
<dbReference type="PRINTS" id="PR00344">
    <property type="entry name" value="BCTRLSENSOR"/>
</dbReference>
<feature type="domain" description="Histidine kinase" evidence="1">
    <location>
        <begin position="1"/>
        <end position="195"/>
    </location>
</feature>
<dbReference type="PANTHER" id="PTHR43065">
    <property type="entry name" value="SENSOR HISTIDINE KINASE"/>
    <property type="match status" value="1"/>
</dbReference>
<dbReference type="EMBL" id="LAZR01005829">
    <property type="protein sequence ID" value="KKM96825.1"/>
    <property type="molecule type" value="Genomic_DNA"/>
</dbReference>
<dbReference type="AlphaFoldDB" id="A0A0F9P742"/>
<reference evidence="3" key="1">
    <citation type="journal article" date="2015" name="Nature">
        <title>Complex archaea that bridge the gap between prokaryotes and eukaryotes.</title>
        <authorList>
            <person name="Spang A."/>
            <person name="Saw J.H."/>
            <person name="Jorgensen S.L."/>
            <person name="Zaremba-Niedzwiedzka K."/>
            <person name="Martijn J."/>
            <person name="Lind A.E."/>
            <person name="van Eijk R."/>
            <person name="Schleper C."/>
            <person name="Guy L."/>
            <person name="Ettema T.J."/>
        </authorList>
    </citation>
    <scope>NUCLEOTIDE SEQUENCE</scope>
</reference>
<evidence type="ECO:0008006" key="4">
    <source>
        <dbReference type="Google" id="ProtNLM"/>
    </source>
</evidence>
<dbReference type="Gene3D" id="3.30.565.10">
    <property type="entry name" value="Histidine kinase-like ATPase, C-terminal domain"/>
    <property type="match status" value="1"/>
</dbReference>
<dbReference type="SUPFAM" id="SSF52172">
    <property type="entry name" value="CheY-like"/>
    <property type="match status" value="1"/>
</dbReference>
<dbReference type="InterPro" id="IPR011006">
    <property type="entry name" value="CheY-like_superfamily"/>
</dbReference>
<dbReference type="SMART" id="SM00387">
    <property type="entry name" value="HATPase_c"/>
    <property type="match status" value="1"/>
</dbReference>
<dbReference type="Pfam" id="PF02518">
    <property type="entry name" value="HATPase_c"/>
    <property type="match status" value="1"/>
</dbReference>
<feature type="domain" description="Response regulatory" evidence="2">
    <location>
        <begin position="216"/>
        <end position="332"/>
    </location>
</feature>
<accession>A0A0F9P742</accession>
<protein>
    <recommendedName>
        <fullName evidence="4">Histidine kinase</fullName>
    </recommendedName>
</protein>
<dbReference type="PROSITE" id="PS50109">
    <property type="entry name" value="HIS_KIN"/>
    <property type="match status" value="1"/>
</dbReference>
<proteinExistence type="predicted"/>
<gene>
    <name evidence="3" type="ORF">LCGC14_1174200</name>
</gene>
<dbReference type="Pfam" id="PF00072">
    <property type="entry name" value="Response_reg"/>
    <property type="match status" value="1"/>
</dbReference>
<dbReference type="InterPro" id="IPR005467">
    <property type="entry name" value="His_kinase_dom"/>
</dbReference>
<dbReference type="GO" id="GO:0000160">
    <property type="term" value="P:phosphorelay signal transduction system"/>
    <property type="evidence" value="ECO:0007669"/>
    <property type="project" value="InterPro"/>
</dbReference>
<dbReference type="PROSITE" id="PS50110">
    <property type="entry name" value="RESPONSE_REGULATORY"/>
    <property type="match status" value="1"/>
</dbReference>
<evidence type="ECO:0000313" key="3">
    <source>
        <dbReference type="EMBL" id="KKM96825.1"/>
    </source>
</evidence>
<dbReference type="Gene3D" id="3.40.50.2300">
    <property type="match status" value="1"/>
</dbReference>
<organism evidence="3">
    <name type="scientific">marine sediment metagenome</name>
    <dbReference type="NCBI Taxonomy" id="412755"/>
    <lineage>
        <taxon>unclassified sequences</taxon>
        <taxon>metagenomes</taxon>
        <taxon>ecological metagenomes</taxon>
    </lineage>
</organism>
<sequence length="333" mass="36413">QSVMKHGEAMRAPLKRMASLTNQLLAYARGGKFQPKSLSLNDLVTETLPVIMHDGDPAAKMETDLTKEISNVMADPTQMQVVLSAVLNNASEAIDGEGCIRIETRNVEMEKAIVKKTSEFKPGLYVCLTITDDGAGMDEETSSKIFDPFFTTKFPGRGLGMAAVYGIVRHHNGWISVDSELRKGTVVRIYLPAVEAEPKGTKFETPQVEVIPGTGTLLVIEDEEMVMDVLRAILEKLGYRILEAKTGKEAVDIAKSFDGQIDLALLDIKLPDMSGEKVYPLIMEARPELRVLVCSGYAIVGPVQGILNAGAQGFIQKPFSVKELSQKEILDTK</sequence>
<dbReference type="InterPro" id="IPR001789">
    <property type="entry name" value="Sig_transdc_resp-reg_receiver"/>
</dbReference>
<dbReference type="GO" id="GO:0016772">
    <property type="term" value="F:transferase activity, transferring phosphorus-containing groups"/>
    <property type="evidence" value="ECO:0007669"/>
    <property type="project" value="InterPro"/>
</dbReference>
<feature type="non-terminal residue" evidence="3">
    <location>
        <position position="1"/>
    </location>
</feature>
<evidence type="ECO:0000259" key="1">
    <source>
        <dbReference type="PROSITE" id="PS50109"/>
    </source>
</evidence>
<dbReference type="SUPFAM" id="SSF55874">
    <property type="entry name" value="ATPase domain of HSP90 chaperone/DNA topoisomerase II/histidine kinase"/>
    <property type="match status" value="1"/>
</dbReference>